<dbReference type="SUPFAM" id="SSF49478">
    <property type="entry name" value="Cna protein B-type domain"/>
    <property type="match status" value="1"/>
</dbReference>
<keyword evidence="3" id="KW-0675">Receptor</keyword>
<protein>
    <submittedName>
        <fullName evidence="3">TonB-dependent receptor plug domain-containing protein</fullName>
    </submittedName>
</protein>
<evidence type="ECO:0000259" key="2">
    <source>
        <dbReference type="Pfam" id="PF07715"/>
    </source>
</evidence>
<evidence type="ECO:0000256" key="1">
    <source>
        <dbReference type="SAM" id="SignalP"/>
    </source>
</evidence>
<dbReference type="InterPro" id="IPR037066">
    <property type="entry name" value="Plug_dom_sf"/>
</dbReference>
<feature type="chain" id="PRO_5046251221" evidence="1">
    <location>
        <begin position="26"/>
        <end position="908"/>
    </location>
</feature>
<evidence type="ECO:0000313" key="4">
    <source>
        <dbReference type="Proteomes" id="UP001216139"/>
    </source>
</evidence>
<dbReference type="Gene3D" id="2.170.130.10">
    <property type="entry name" value="TonB-dependent receptor, plug domain"/>
    <property type="match status" value="1"/>
</dbReference>
<keyword evidence="1" id="KW-0732">Signal</keyword>
<accession>A0ABY7TCB2</accession>
<evidence type="ECO:0000313" key="3">
    <source>
        <dbReference type="EMBL" id="WCT12862.1"/>
    </source>
</evidence>
<name>A0ABY7TCB2_9SPHI</name>
<dbReference type="Gene3D" id="2.60.40.1930">
    <property type="match status" value="1"/>
</dbReference>
<feature type="signal peptide" evidence="1">
    <location>
        <begin position="1"/>
        <end position="25"/>
    </location>
</feature>
<organism evidence="3 4">
    <name type="scientific">Mucilaginibacter jinjuensis</name>
    <dbReference type="NCBI Taxonomy" id="1176721"/>
    <lineage>
        <taxon>Bacteria</taxon>
        <taxon>Pseudomonadati</taxon>
        <taxon>Bacteroidota</taxon>
        <taxon>Sphingobacteriia</taxon>
        <taxon>Sphingobacteriales</taxon>
        <taxon>Sphingobacteriaceae</taxon>
        <taxon>Mucilaginibacter</taxon>
    </lineage>
</organism>
<dbReference type="InterPro" id="IPR012910">
    <property type="entry name" value="Plug_dom"/>
</dbReference>
<sequence>MFLKKIPLLLLACIVSVTLFGFIKADDDPIKKAAIQLDKWLSDSPQEKVYLHFDKPYYSVGDDMWFKAYVTVGPKHQLSALSGALNVELIDDRDSVKQAIKIRLTAGLGHGDFALSDTLAAGSYRIRAYTNWMRNAGPDYFFDKTIQIGNAINNTVFTKTAYSYSMQNGQQVTNATINYADLNGEPYANKEVSYQVQLNGKDVSKGKGLTDAKGNLQVSFVNTQKLPLKQGSIITKIKVQDKVTLTTVVPVRALSANVSVQFFPESGNLVTGLPSKVAFKAVGDDGLGKAISGTIVDNDNQEVAKITTQHLGMGQFVLVPEAGKIYKAQLTYEDGSQGTVALPKALDQGYVVTLNSNLANDPDHIALRIIASPALAGSEINLVAQSGGNICFAAKNKVENGMLASKIPKDRFPTGIVQFTLFNAAGEALNERLIFVNRADGLKIGVTSPQQTYAQREKVKLQITANGPDDKPALTSMSAAVIDETKVPVNESDETTILSSMLLSSDIKGYIEKPNYYFAHTDKQAQDDLDLLMLTQGYRRFEWKQIMSDTFTPPAPVYQPEPTLQISGRVHTSNNKPVVGGKVTLFTTAGGVFILDTLTDANGRFAFKNLDFKDSIRFVVQARTAKDKKFVDIDLDNIGRQQITPNVNAPDIDVNINNTMLPYLQNSKLYYQQQMKGGVGNHNIMLKEVVITEKKKPLENSSNLNGPGNADQVIKSDVFENLGCPDITVCLQGRLVGVIFRNGIPFSTRSPNSPMQVIVDGIYVDADYLSMMNAMDIGSIEVLRSGGNTAIYGTRGGSGVLIVNTKRGNEVSDNQYQRYTPGLIRYSPKGYYQGRTFYSPQYDDPKTNAAIADLRSTIYWNPTVVTDKDGKTEIAYFNAGGKGTYRVVIEGIDSEGHIGHYVYRYKVE</sequence>
<feature type="domain" description="TonB-dependent receptor plug" evidence="2">
    <location>
        <begin position="713"/>
        <end position="800"/>
    </location>
</feature>
<keyword evidence="4" id="KW-1185">Reference proteome</keyword>
<dbReference type="RefSeq" id="WP_273631134.1">
    <property type="nucleotide sequence ID" value="NZ_CP117167.1"/>
</dbReference>
<dbReference type="Pfam" id="PF13620">
    <property type="entry name" value="CarboxypepD_reg"/>
    <property type="match status" value="1"/>
</dbReference>
<dbReference type="Pfam" id="PF07715">
    <property type="entry name" value="Plug"/>
    <property type="match status" value="1"/>
</dbReference>
<dbReference type="SUPFAM" id="SSF56935">
    <property type="entry name" value="Porins"/>
    <property type="match status" value="1"/>
</dbReference>
<reference evidence="3 4" key="1">
    <citation type="submission" date="2023-02" db="EMBL/GenBank/DDBJ databases">
        <title>Genome sequence of Mucilaginibacter jinjuensis strain KACC 16571.</title>
        <authorList>
            <person name="Kim S."/>
            <person name="Heo J."/>
            <person name="Kwon S.-W."/>
        </authorList>
    </citation>
    <scope>NUCLEOTIDE SEQUENCE [LARGE SCALE GENOMIC DNA]</scope>
    <source>
        <strain evidence="3 4">KACC 16571</strain>
    </source>
</reference>
<dbReference type="EMBL" id="CP117167">
    <property type="protein sequence ID" value="WCT12862.1"/>
    <property type="molecule type" value="Genomic_DNA"/>
</dbReference>
<proteinExistence type="predicted"/>
<gene>
    <name evidence="3" type="ORF">PQO05_02805</name>
</gene>
<dbReference type="Proteomes" id="UP001216139">
    <property type="component" value="Chromosome"/>
</dbReference>